<reference evidence="1 2" key="1">
    <citation type="submission" date="2021-06" db="EMBL/GenBank/DDBJ databases">
        <title>Caerostris extrusa draft genome.</title>
        <authorList>
            <person name="Kono N."/>
            <person name="Arakawa K."/>
        </authorList>
    </citation>
    <scope>NUCLEOTIDE SEQUENCE [LARGE SCALE GENOMIC DNA]</scope>
</reference>
<organism evidence="1 2">
    <name type="scientific">Caerostris extrusa</name>
    <name type="common">Bark spider</name>
    <name type="synonym">Caerostris bankana</name>
    <dbReference type="NCBI Taxonomy" id="172846"/>
    <lineage>
        <taxon>Eukaryota</taxon>
        <taxon>Metazoa</taxon>
        <taxon>Ecdysozoa</taxon>
        <taxon>Arthropoda</taxon>
        <taxon>Chelicerata</taxon>
        <taxon>Arachnida</taxon>
        <taxon>Araneae</taxon>
        <taxon>Araneomorphae</taxon>
        <taxon>Entelegynae</taxon>
        <taxon>Araneoidea</taxon>
        <taxon>Araneidae</taxon>
        <taxon>Caerostris</taxon>
    </lineage>
</organism>
<proteinExistence type="predicted"/>
<accession>A0AAV4NH33</accession>
<sequence>MAEIINRVAEVAKNTKFLTTESINVMSKLRLGRRLAFSPRLQSQCLIGGFVHIYAGGSMLQVASFYPVKEIPLVHFVPAPPRRRNQFGAAMCFHLSAKVIGNRKMRPPSLPPQESGDLDFLFRLLLIEAIKKEMIEGGGGDPVPGMNDIDYNPADSSDNDDVIVSVWQRRMGICIFLSLHLANRKFSDLQIYRHYFRAYKFSVSLLFIEKKLSIVYFGPVLGSLRVTFRAVSVPSHKEVSQGKKSLPTSEKKTIRNGNWEGSVLHDYLP</sequence>
<protein>
    <submittedName>
        <fullName evidence="1">Uncharacterized protein</fullName>
    </submittedName>
</protein>
<dbReference type="Proteomes" id="UP001054945">
    <property type="component" value="Unassembled WGS sequence"/>
</dbReference>
<evidence type="ECO:0000313" key="1">
    <source>
        <dbReference type="EMBL" id="GIX84099.1"/>
    </source>
</evidence>
<evidence type="ECO:0000313" key="2">
    <source>
        <dbReference type="Proteomes" id="UP001054945"/>
    </source>
</evidence>
<name>A0AAV4NH33_CAEEX</name>
<comment type="caution">
    <text evidence="1">The sequence shown here is derived from an EMBL/GenBank/DDBJ whole genome shotgun (WGS) entry which is preliminary data.</text>
</comment>
<dbReference type="EMBL" id="BPLR01020930">
    <property type="protein sequence ID" value="GIX84099.1"/>
    <property type="molecule type" value="Genomic_DNA"/>
</dbReference>
<keyword evidence="2" id="KW-1185">Reference proteome</keyword>
<dbReference type="AlphaFoldDB" id="A0AAV4NH33"/>
<gene>
    <name evidence="1" type="ORF">CEXT_473061</name>
</gene>